<comment type="caution">
    <text evidence="13">The sequence shown here is derived from an EMBL/GenBank/DDBJ whole genome shotgun (WGS) entry which is preliminary data.</text>
</comment>
<proteinExistence type="inferred from homology"/>
<evidence type="ECO:0000256" key="5">
    <source>
        <dbReference type="ARBA" id="ARBA00022801"/>
    </source>
</evidence>
<evidence type="ECO:0000313" key="13">
    <source>
        <dbReference type="EMBL" id="OLY84253.1"/>
    </source>
</evidence>
<comment type="catalytic activity">
    <reaction evidence="8 10">
        <text>O-phospho-L-tyrosyl-[protein] + H2O = L-tyrosyl-[protein] + phosphate</text>
        <dbReference type="Rhea" id="RHEA:10684"/>
        <dbReference type="Rhea" id="RHEA-COMP:10136"/>
        <dbReference type="Rhea" id="RHEA-COMP:20101"/>
        <dbReference type="ChEBI" id="CHEBI:15377"/>
        <dbReference type="ChEBI" id="CHEBI:43474"/>
        <dbReference type="ChEBI" id="CHEBI:46858"/>
        <dbReference type="ChEBI" id="CHEBI:61978"/>
        <dbReference type="EC" id="3.1.3.48"/>
    </reaction>
</comment>
<dbReference type="GO" id="GO:0051301">
    <property type="term" value="P:cell division"/>
    <property type="evidence" value="ECO:0007669"/>
    <property type="project" value="UniProtKB-UniRule"/>
</dbReference>
<feature type="domain" description="Rhodanese" evidence="12">
    <location>
        <begin position="241"/>
        <end position="346"/>
    </location>
</feature>
<dbReference type="PRINTS" id="PR00716">
    <property type="entry name" value="MPIPHPHTASE"/>
</dbReference>
<dbReference type="Pfam" id="PF00581">
    <property type="entry name" value="Rhodanese"/>
    <property type="match status" value="1"/>
</dbReference>
<evidence type="ECO:0000313" key="14">
    <source>
        <dbReference type="Proteomes" id="UP000187455"/>
    </source>
</evidence>
<dbReference type="GO" id="GO:0004725">
    <property type="term" value="F:protein tyrosine phosphatase activity"/>
    <property type="evidence" value="ECO:0007669"/>
    <property type="project" value="UniProtKB-UniRule"/>
</dbReference>
<evidence type="ECO:0000256" key="11">
    <source>
        <dbReference type="SAM" id="MobiDB-lite"/>
    </source>
</evidence>
<gene>
    <name evidence="13" type="ORF">AYI68_g1584</name>
</gene>
<dbReference type="InterPro" id="IPR001763">
    <property type="entry name" value="Rhodanese-like_dom"/>
</dbReference>
<dbReference type="PANTHER" id="PTHR10828">
    <property type="entry name" value="M-PHASE INDUCER PHOSPHATASE DUAL SPECIFICITY PHOSPHATASE CDC25"/>
    <property type="match status" value="1"/>
</dbReference>
<protein>
    <recommendedName>
        <fullName evidence="9 10">M-phase inducer phosphatase</fullName>
        <ecNumber evidence="2 10">3.1.3.48</ecNumber>
    </recommendedName>
</protein>
<dbReference type="AlphaFoldDB" id="A0A1R0H551"/>
<keyword evidence="4 10" id="KW-0498">Mitosis</keyword>
<dbReference type="SUPFAM" id="SSF52821">
    <property type="entry name" value="Rhodanese/Cell cycle control phosphatase"/>
    <property type="match status" value="1"/>
</dbReference>
<feature type="region of interest" description="Disordered" evidence="11">
    <location>
        <begin position="399"/>
        <end position="418"/>
    </location>
</feature>
<keyword evidence="6 10" id="KW-0904">Protein phosphatase</keyword>
<evidence type="ECO:0000256" key="3">
    <source>
        <dbReference type="ARBA" id="ARBA00022618"/>
    </source>
</evidence>
<evidence type="ECO:0000256" key="7">
    <source>
        <dbReference type="ARBA" id="ARBA00023306"/>
    </source>
</evidence>
<comment type="similarity">
    <text evidence="1 10">Belongs to the MPI phosphatase family.</text>
</comment>
<dbReference type="GO" id="GO:0005737">
    <property type="term" value="C:cytoplasm"/>
    <property type="evidence" value="ECO:0007669"/>
    <property type="project" value="TreeGrafter"/>
</dbReference>
<dbReference type="InterPro" id="IPR000751">
    <property type="entry name" value="MPI_Phosphatase"/>
</dbReference>
<evidence type="ECO:0000256" key="1">
    <source>
        <dbReference type="ARBA" id="ARBA00011065"/>
    </source>
</evidence>
<dbReference type="GO" id="GO:0010971">
    <property type="term" value="P:positive regulation of G2/M transition of mitotic cell cycle"/>
    <property type="evidence" value="ECO:0007669"/>
    <property type="project" value="TreeGrafter"/>
</dbReference>
<keyword evidence="14" id="KW-1185">Reference proteome</keyword>
<feature type="compositionally biased region" description="Low complexity" evidence="11">
    <location>
        <begin position="10"/>
        <end position="25"/>
    </location>
</feature>
<dbReference type="PROSITE" id="PS50206">
    <property type="entry name" value="RHODANESE_3"/>
    <property type="match status" value="1"/>
</dbReference>
<dbReference type="GO" id="GO:0110032">
    <property type="term" value="P:positive regulation of G2/MI transition of meiotic cell cycle"/>
    <property type="evidence" value="ECO:0007669"/>
    <property type="project" value="TreeGrafter"/>
</dbReference>
<feature type="region of interest" description="Disordered" evidence="11">
    <location>
        <begin position="1"/>
        <end position="36"/>
    </location>
</feature>
<evidence type="ECO:0000256" key="6">
    <source>
        <dbReference type="ARBA" id="ARBA00022912"/>
    </source>
</evidence>
<reference evidence="13 14" key="1">
    <citation type="journal article" date="2016" name="Mol. Biol. Evol.">
        <title>Genome-Wide Survey of Gut Fungi (Harpellales) Reveals the First Horizontally Transferred Ubiquitin Gene from a Mosquito Host.</title>
        <authorList>
            <person name="Wang Y."/>
            <person name="White M.M."/>
            <person name="Kvist S."/>
            <person name="Moncalvo J.M."/>
        </authorList>
    </citation>
    <scope>NUCLEOTIDE SEQUENCE [LARGE SCALE GENOMIC DNA]</scope>
    <source>
        <strain evidence="13 14">ALG-7-W6</strain>
    </source>
</reference>
<dbReference type="Proteomes" id="UP000187455">
    <property type="component" value="Unassembled WGS sequence"/>
</dbReference>
<evidence type="ECO:0000256" key="4">
    <source>
        <dbReference type="ARBA" id="ARBA00022776"/>
    </source>
</evidence>
<dbReference type="GO" id="GO:0000086">
    <property type="term" value="P:G2/M transition of mitotic cell cycle"/>
    <property type="evidence" value="ECO:0007669"/>
    <property type="project" value="TreeGrafter"/>
</dbReference>
<dbReference type="FunFam" id="3.40.250.10:FF:000021">
    <property type="entry name" value="M-phase inducer phosphatase cdc-25.2"/>
    <property type="match status" value="1"/>
</dbReference>
<dbReference type="STRING" id="133383.A0A1R0H551"/>
<dbReference type="PANTHER" id="PTHR10828:SF17">
    <property type="entry name" value="PROTEIN-TYROSINE-PHOSPHATASE"/>
    <property type="match status" value="1"/>
</dbReference>
<keyword evidence="7 10" id="KW-0131">Cell cycle</keyword>
<dbReference type="EMBL" id="LSSL01000559">
    <property type="protein sequence ID" value="OLY84253.1"/>
    <property type="molecule type" value="Genomic_DNA"/>
</dbReference>
<evidence type="ECO:0000256" key="9">
    <source>
        <dbReference type="ARBA" id="ARBA00067190"/>
    </source>
</evidence>
<accession>A0A1R0H551</accession>
<dbReference type="OrthoDB" id="26523at2759"/>
<keyword evidence="3 10" id="KW-0132">Cell division</keyword>
<organism evidence="13 14">
    <name type="scientific">Smittium mucronatum</name>
    <dbReference type="NCBI Taxonomy" id="133383"/>
    <lineage>
        <taxon>Eukaryota</taxon>
        <taxon>Fungi</taxon>
        <taxon>Fungi incertae sedis</taxon>
        <taxon>Zoopagomycota</taxon>
        <taxon>Kickxellomycotina</taxon>
        <taxon>Harpellomycetes</taxon>
        <taxon>Harpellales</taxon>
        <taxon>Legeriomycetaceae</taxon>
        <taxon>Smittium</taxon>
    </lineage>
</organism>
<sequence>MSLLTFNQHNDPFSDNSDSNCPDSNSDLERNHSMNVSDPLIKMPNFPLNRTKCISSTDYFNDVCSINYGVSFLTSPLQNKRKFTEMNSDDSIRSSLSIFGSPCNSLSTPTRSITSFPRPKNEILKPISSVTSPCISLNSRKNRLVVKQRAVSNALPICSDSFSDELDPFLESSAPKLITRTKSQSTSFAVQSFNLIDRESISTYDSSIDSAIPCISISNDPIKRINPATMSNLINGKYSNIIDELIIVDCRFPYEFKGGHIAIASNSPSIETLERQFLSNPPTDKKVVVVFHCEYSIKRAPSMARHLRQRDRELNILSYPKLFYPNIYVLQGGYSGFFQSHSQHCYPQKYIPMNDDDHVDDCRLLFKNFERQFKRCKSVNSLSSDLNLCSPTNYSKKISRTQSAHSEKSGNSNLFSIP</sequence>
<dbReference type="InterPro" id="IPR036873">
    <property type="entry name" value="Rhodanese-like_dom_sf"/>
</dbReference>
<dbReference type="CDD" id="cd01530">
    <property type="entry name" value="Cdc25"/>
    <property type="match status" value="1"/>
</dbReference>
<dbReference type="GO" id="GO:0005634">
    <property type="term" value="C:nucleus"/>
    <property type="evidence" value="ECO:0007669"/>
    <property type="project" value="TreeGrafter"/>
</dbReference>
<dbReference type="Gene3D" id="3.40.250.10">
    <property type="entry name" value="Rhodanese-like domain"/>
    <property type="match status" value="1"/>
</dbReference>
<evidence type="ECO:0000256" key="10">
    <source>
        <dbReference type="RuleBase" id="RU368028"/>
    </source>
</evidence>
<comment type="function">
    <text evidence="10">Tyrosine protein phosphatase which functions as a dosage-dependent inducer of mitotic progression.</text>
</comment>
<dbReference type="EC" id="3.1.3.48" evidence="2 10"/>
<keyword evidence="5 10" id="KW-0378">Hydrolase</keyword>
<dbReference type="SMART" id="SM00450">
    <property type="entry name" value="RHOD"/>
    <property type="match status" value="1"/>
</dbReference>
<name>A0A1R0H551_9FUNG</name>
<evidence type="ECO:0000259" key="12">
    <source>
        <dbReference type="PROSITE" id="PS50206"/>
    </source>
</evidence>
<evidence type="ECO:0000256" key="8">
    <source>
        <dbReference type="ARBA" id="ARBA00051722"/>
    </source>
</evidence>
<evidence type="ECO:0000256" key="2">
    <source>
        <dbReference type="ARBA" id="ARBA00013064"/>
    </source>
</evidence>